<accession>A0A0A8ZM78</accession>
<proteinExistence type="predicted"/>
<reference evidence="1" key="2">
    <citation type="journal article" date="2015" name="Data Brief">
        <title>Shoot transcriptome of the giant reed, Arundo donax.</title>
        <authorList>
            <person name="Barrero R.A."/>
            <person name="Guerrero F.D."/>
            <person name="Moolhuijzen P."/>
            <person name="Goolsby J.A."/>
            <person name="Tidwell J."/>
            <person name="Bellgard S.E."/>
            <person name="Bellgard M.I."/>
        </authorList>
    </citation>
    <scope>NUCLEOTIDE SEQUENCE</scope>
    <source>
        <tissue evidence="1">Shoot tissue taken approximately 20 cm above the soil surface</tissue>
    </source>
</reference>
<name>A0A0A8ZM78_ARUDO</name>
<evidence type="ECO:0000313" key="1">
    <source>
        <dbReference type="EMBL" id="JAD39906.1"/>
    </source>
</evidence>
<dbReference type="EMBL" id="GBRH01257989">
    <property type="protein sequence ID" value="JAD39906.1"/>
    <property type="molecule type" value="Transcribed_RNA"/>
</dbReference>
<reference evidence="1" key="1">
    <citation type="submission" date="2014-09" db="EMBL/GenBank/DDBJ databases">
        <authorList>
            <person name="Magalhaes I.L.F."/>
            <person name="Oliveira U."/>
            <person name="Santos F.R."/>
            <person name="Vidigal T.H.D.A."/>
            <person name="Brescovit A.D."/>
            <person name="Santos A.J."/>
        </authorList>
    </citation>
    <scope>NUCLEOTIDE SEQUENCE</scope>
    <source>
        <tissue evidence="1">Shoot tissue taken approximately 20 cm above the soil surface</tissue>
    </source>
</reference>
<organism evidence="1">
    <name type="scientific">Arundo donax</name>
    <name type="common">Giant reed</name>
    <name type="synonym">Donax arundinaceus</name>
    <dbReference type="NCBI Taxonomy" id="35708"/>
    <lineage>
        <taxon>Eukaryota</taxon>
        <taxon>Viridiplantae</taxon>
        <taxon>Streptophyta</taxon>
        <taxon>Embryophyta</taxon>
        <taxon>Tracheophyta</taxon>
        <taxon>Spermatophyta</taxon>
        <taxon>Magnoliopsida</taxon>
        <taxon>Liliopsida</taxon>
        <taxon>Poales</taxon>
        <taxon>Poaceae</taxon>
        <taxon>PACMAD clade</taxon>
        <taxon>Arundinoideae</taxon>
        <taxon>Arundineae</taxon>
        <taxon>Arundo</taxon>
    </lineage>
</organism>
<protein>
    <submittedName>
        <fullName evidence="1">Uncharacterized protein</fullName>
    </submittedName>
</protein>
<sequence>MSYSATVKVTPSPGR</sequence>